<dbReference type="Pfam" id="PF11188">
    <property type="entry name" value="DUF2975"/>
    <property type="match status" value="1"/>
</dbReference>
<evidence type="ECO:0000313" key="2">
    <source>
        <dbReference type="EMBL" id="CAV27416.1"/>
    </source>
</evidence>
<reference evidence="2 3" key="1">
    <citation type="submission" date="2009-02" db="EMBL/GenBank/DDBJ databases">
        <title>Vibrio splendidus str. LGP32 complete genome.</title>
        <authorList>
            <person name="Mazel D."/>
            <person name="Le Roux F."/>
        </authorList>
    </citation>
    <scope>NUCLEOTIDE SEQUENCE [LARGE SCALE GENOMIC DNA]</scope>
    <source>
        <strain evidence="2 3">LGP32</strain>
    </source>
</reference>
<evidence type="ECO:0000256" key="1">
    <source>
        <dbReference type="SAM" id="Phobius"/>
    </source>
</evidence>
<dbReference type="STRING" id="575788.VS_II1341"/>
<gene>
    <name evidence="2" type="ordered locus">VS_II1341</name>
</gene>
<feature type="transmembrane region" description="Helical" evidence="1">
    <location>
        <begin position="129"/>
        <end position="152"/>
    </location>
</feature>
<protein>
    <recommendedName>
        <fullName evidence="4">DUF2975 domain-containing protein</fullName>
    </recommendedName>
</protein>
<keyword evidence="1" id="KW-0812">Transmembrane</keyword>
<evidence type="ECO:0008006" key="4">
    <source>
        <dbReference type="Google" id="ProtNLM"/>
    </source>
</evidence>
<dbReference type="Proteomes" id="UP000009100">
    <property type="component" value="Chromosome 2"/>
</dbReference>
<dbReference type="HOGENOM" id="CLU_119384_2_1_6"/>
<dbReference type="InterPro" id="IPR021354">
    <property type="entry name" value="DUF2975"/>
</dbReference>
<feature type="transmembrane region" description="Helical" evidence="1">
    <location>
        <begin position="85"/>
        <end position="109"/>
    </location>
</feature>
<dbReference type="KEGG" id="vsp:VS_II1341"/>
<keyword evidence="1" id="KW-0472">Membrane</keyword>
<dbReference type="EMBL" id="FM954973">
    <property type="protein sequence ID" value="CAV27416.1"/>
    <property type="molecule type" value="Genomic_DNA"/>
</dbReference>
<keyword evidence="1" id="KW-1133">Transmembrane helix</keyword>
<feature type="transmembrane region" description="Helical" evidence="1">
    <location>
        <begin position="25"/>
        <end position="45"/>
    </location>
</feature>
<name>B7VT87_VIBA3</name>
<sequence>MILIFFHQLNRNISMSKIQKQSRRVRMLLQSFLALTPIMVCYFWLTVQTPYDFLSEMGIIQFSIEMDYFITSPLTVSPLTTTTRIIAMFTSLAMSSILMYALTVLIRLFRNYERGEIFSLENAMSYQKLGYSLFYWVLGSVIYGSLMSVILSFNNPPGDRIFEISFVGMDFLTLILGIIILIISWVMKEGYILADEHSQTI</sequence>
<proteinExistence type="predicted"/>
<dbReference type="AlphaFoldDB" id="B7VT87"/>
<accession>B7VT87</accession>
<dbReference type="eggNOG" id="ENOG50332Y0">
    <property type="taxonomic scope" value="Bacteria"/>
</dbReference>
<evidence type="ECO:0000313" key="3">
    <source>
        <dbReference type="Proteomes" id="UP000009100"/>
    </source>
</evidence>
<organism evidence="2 3">
    <name type="scientific">Vibrio atlanticus (strain LGP32)</name>
    <name type="common">Vibrio splendidus (strain Mel32)</name>
    <dbReference type="NCBI Taxonomy" id="575788"/>
    <lineage>
        <taxon>Bacteria</taxon>
        <taxon>Pseudomonadati</taxon>
        <taxon>Pseudomonadota</taxon>
        <taxon>Gammaproteobacteria</taxon>
        <taxon>Vibrionales</taxon>
        <taxon>Vibrionaceae</taxon>
        <taxon>Vibrio</taxon>
    </lineage>
</organism>
<feature type="transmembrane region" description="Helical" evidence="1">
    <location>
        <begin position="164"/>
        <end position="187"/>
    </location>
</feature>